<dbReference type="AlphaFoldDB" id="W4QKQ5"/>
<evidence type="ECO:0000313" key="2">
    <source>
        <dbReference type="EMBL" id="GAE32710.1"/>
    </source>
</evidence>
<protein>
    <submittedName>
        <fullName evidence="2">ABC transporter</fullName>
    </submittedName>
</protein>
<evidence type="ECO:0000313" key="3">
    <source>
        <dbReference type="Proteomes" id="UP000018895"/>
    </source>
</evidence>
<gene>
    <name evidence="2" type="ORF">JCM9152_4272</name>
</gene>
<keyword evidence="1" id="KW-0812">Transmembrane</keyword>
<comment type="caution">
    <text evidence="2">The sequence shown here is derived from an EMBL/GenBank/DDBJ whole genome shotgun (WGS) entry which is preliminary data.</text>
</comment>
<dbReference type="Proteomes" id="UP000018895">
    <property type="component" value="Unassembled WGS sequence"/>
</dbReference>
<accession>W4QKQ5</accession>
<reference evidence="2" key="1">
    <citation type="journal article" date="2014" name="Genome Announc.">
        <title>Draft Genome Sequences of Three Alkaliphilic Bacillus Strains, Bacillus wakoensis JCM 9140T, Bacillus akibai JCM 9157T, and Bacillus hemicellulosilyticus JCM 9152T.</title>
        <authorList>
            <person name="Yuki M."/>
            <person name="Oshima K."/>
            <person name="Suda W."/>
            <person name="Oshida Y."/>
            <person name="Kitamura K."/>
            <person name="Iida T."/>
            <person name="Hattori M."/>
            <person name="Ohkuma M."/>
        </authorList>
    </citation>
    <scope>NUCLEOTIDE SEQUENCE [LARGE SCALE GENOMIC DNA]</scope>
    <source>
        <strain evidence="2">JCM 9152</strain>
    </source>
</reference>
<keyword evidence="1" id="KW-1133">Transmembrane helix</keyword>
<sequence>MLGYLGAFIIAHFAEWPFLVTMPVVIGGVLFSMLIGIIFGILPADKASKIDPISSLHFE</sequence>
<keyword evidence="1" id="KW-0472">Membrane</keyword>
<name>W4QKQ5_9BACI</name>
<evidence type="ECO:0000256" key="1">
    <source>
        <dbReference type="SAM" id="Phobius"/>
    </source>
</evidence>
<proteinExistence type="predicted"/>
<dbReference type="STRING" id="1236971.JCM9152_4272"/>
<dbReference type="EMBL" id="BAUU01000046">
    <property type="protein sequence ID" value="GAE32710.1"/>
    <property type="molecule type" value="Genomic_DNA"/>
</dbReference>
<organism evidence="2 3">
    <name type="scientific">Halalkalibacter hemicellulosilyticusJCM 9152</name>
    <dbReference type="NCBI Taxonomy" id="1236971"/>
    <lineage>
        <taxon>Bacteria</taxon>
        <taxon>Bacillati</taxon>
        <taxon>Bacillota</taxon>
        <taxon>Bacilli</taxon>
        <taxon>Bacillales</taxon>
        <taxon>Bacillaceae</taxon>
        <taxon>Halalkalibacter</taxon>
    </lineage>
</organism>
<keyword evidence="3" id="KW-1185">Reference proteome</keyword>
<feature type="transmembrane region" description="Helical" evidence="1">
    <location>
        <begin position="20"/>
        <end position="42"/>
    </location>
</feature>